<evidence type="ECO:0000313" key="1">
    <source>
        <dbReference type="EMBL" id="KAA8568680.1"/>
    </source>
</evidence>
<protein>
    <submittedName>
        <fullName evidence="1">Uncharacterized protein</fullName>
    </submittedName>
</protein>
<sequence length="81" mass="9298">MICVYVSGVYVYEEVYLIRFICHIRRQQSNCKCSKPAHAINLMKVGLGIGCTRVRSMVISIIITHWSIYGVPSSNQRYLTE</sequence>
<organism evidence="1 2">
    <name type="scientific">Monilinia fructicola</name>
    <name type="common">Brown rot fungus</name>
    <name type="synonym">Ciboria fructicola</name>
    <dbReference type="NCBI Taxonomy" id="38448"/>
    <lineage>
        <taxon>Eukaryota</taxon>
        <taxon>Fungi</taxon>
        <taxon>Dikarya</taxon>
        <taxon>Ascomycota</taxon>
        <taxon>Pezizomycotina</taxon>
        <taxon>Leotiomycetes</taxon>
        <taxon>Helotiales</taxon>
        <taxon>Sclerotiniaceae</taxon>
        <taxon>Monilinia</taxon>
    </lineage>
</organism>
<reference evidence="1 2" key="1">
    <citation type="submission" date="2019-06" db="EMBL/GenBank/DDBJ databases">
        <title>Genome Sequence of the Brown Rot Fungal Pathogen Monilinia fructicola.</title>
        <authorList>
            <person name="De Miccolis Angelini R.M."/>
            <person name="Landi L."/>
            <person name="Abate D."/>
            <person name="Pollastro S."/>
            <person name="Romanazzi G."/>
            <person name="Faretra F."/>
        </authorList>
    </citation>
    <scope>NUCLEOTIDE SEQUENCE [LARGE SCALE GENOMIC DNA]</scope>
    <source>
        <strain evidence="1 2">Mfrc123</strain>
    </source>
</reference>
<proteinExistence type="predicted"/>
<dbReference type="Proteomes" id="UP000322873">
    <property type="component" value="Unassembled WGS sequence"/>
</dbReference>
<gene>
    <name evidence="1" type="ORF">EYC84_007683</name>
</gene>
<name>A0A5M9JJ55_MONFR</name>
<accession>A0A5M9JJ55</accession>
<dbReference type="EMBL" id="VICG01000009">
    <property type="protein sequence ID" value="KAA8568680.1"/>
    <property type="molecule type" value="Genomic_DNA"/>
</dbReference>
<dbReference type="AlphaFoldDB" id="A0A5M9JJ55"/>
<comment type="caution">
    <text evidence="1">The sequence shown here is derived from an EMBL/GenBank/DDBJ whole genome shotgun (WGS) entry which is preliminary data.</text>
</comment>
<keyword evidence="2" id="KW-1185">Reference proteome</keyword>
<evidence type="ECO:0000313" key="2">
    <source>
        <dbReference type="Proteomes" id="UP000322873"/>
    </source>
</evidence>